<proteinExistence type="predicted"/>
<dbReference type="RefSeq" id="WP_065451362.1">
    <property type="nucleotide sequence ID" value="NZ_CCXW01000004.1"/>
</dbReference>
<accession>A0AAN2PC29</accession>
<dbReference type="AlphaFoldDB" id="A0AAN2PC29"/>
<sequence length="95" mass="11184">MVDILFEESGSQSVHYYCIATEHHRYDFSIIFTNNFFGKAMVVSIQSGTMVLMCNEDIENDCYWAEKLGIHQIDVDECRIFLQMILNQKLFVNQY</sequence>
<dbReference type="Proteomes" id="UP000182110">
    <property type="component" value="Unassembled WGS sequence"/>
</dbReference>
<gene>
    <name evidence="1" type="ORF">BN1180_05782</name>
</gene>
<evidence type="ECO:0000313" key="1">
    <source>
        <dbReference type="EMBL" id="CEG24938.1"/>
    </source>
</evidence>
<reference evidence="1 2" key="1">
    <citation type="journal article" date="2014" name="Genome Announc.">
        <title>Genome Sequence of Bacillus simplex Strain P558, Isolated from a Human Fecal Sample.</title>
        <authorList>
            <person name="Croce O."/>
            <person name="Hugon P."/>
            <person name="Lagier J.C."/>
            <person name="Bibi F."/>
            <person name="Robert C."/>
            <person name="Azhar E.I."/>
            <person name="Raoult D."/>
            <person name="Fournier P.E."/>
        </authorList>
    </citation>
    <scope>NUCLEOTIDE SEQUENCE [LARGE SCALE GENOMIC DNA]</scope>
    <source>
        <strain evidence="1 2">P558</strain>
    </source>
</reference>
<dbReference type="Pfam" id="PF11256">
    <property type="entry name" value="SAV0927-like"/>
    <property type="match status" value="1"/>
</dbReference>
<dbReference type="InterPro" id="IPR021415">
    <property type="entry name" value="SAV0927-like"/>
</dbReference>
<name>A0AAN2PC29_9BACI</name>
<organism evidence="1 2">
    <name type="scientific">Peribacillus simplex</name>
    <dbReference type="NCBI Taxonomy" id="1478"/>
    <lineage>
        <taxon>Bacteria</taxon>
        <taxon>Bacillati</taxon>
        <taxon>Bacillota</taxon>
        <taxon>Bacilli</taxon>
        <taxon>Bacillales</taxon>
        <taxon>Bacillaceae</taxon>
        <taxon>Peribacillus</taxon>
    </lineage>
</organism>
<dbReference type="EMBL" id="CCXW01000004">
    <property type="protein sequence ID" value="CEG24938.1"/>
    <property type="molecule type" value="Genomic_DNA"/>
</dbReference>
<protein>
    <submittedName>
        <fullName evidence="1">RNA polymerase sigma-K factor</fullName>
    </submittedName>
</protein>
<evidence type="ECO:0000313" key="2">
    <source>
        <dbReference type="Proteomes" id="UP000182110"/>
    </source>
</evidence>
<keyword evidence="2" id="KW-1185">Reference proteome</keyword>
<comment type="caution">
    <text evidence="1">The sequence shown here is derived from an EMBL/GenBank/DDBJ whole genome shotgun (WGS) entry which is preliminary data.</text>
</comment>